<reference evidence="2" key="1">
    <citation type="journal article" date="2019" name="Sci. Rep.">
        <title>Draft genome of Tanacetum cinerariifolium, the natural source of mosquito coil.</title>
        <authorList>
            <person name="Yamashiro T."/>
            <person name="Shiraishi A."/>
            <person name="Satake H."/>
            <person name="Nakayama K."/>
        </authorList>
    </citation>
    <scope>NUCLEOTIDE SEQUENCE</scope>
</reference>
<feature type="region of interest" description="Disordered" evidence="1">
    <location>
        <begin position="27"/>
        <end position="48"/>
    </location>
</feature>
<comment type="caution">
    <text evidence="2">The sequence shown here is derived from an EMBL/GenBank/DDBJ whole genome shotgun (WGS) entry which is preliminary data.</text>
</comment>
<evidence type="ECO:0000256" key="1">
    <source>
        <dbReference type="SAM" id="MobiDB-lite"/>
    </source>
</evidence>
<protein>
    <submittedName>
        <fullName evidence="2">Uncharacterized protein</fullName>
    </submittedName>
</protein>
<organism evidence="2">
    <name type="scientific">Tanacetum cinerariifolium</name>
    <name type="common">Dalmatian daisy</name>
    <name type="synonym">Chrysanthemum cinerariifolium</name>
    <dbReference type="NCBI Taxonomy" id="118510"/>
    <lineage>
        <taxon>Eukaryota</taxon>
        <taxon>Viridiplantae</taxon>
        <taxon>Streptophyta</taxon>
        <taxon>Embryophyta</taxon>
        <taxon>Tracheophyta</taxon>
        <taxon>Spermatophyta</taxon>
        <taxon>Magnoliopsida</taxon>
        <taxon>eudicotyledons</taxon>
        <taxon>Gunneridae</taxon>
        <taxon>Pentapetalae</taxon>
        <taxon>asterids</taxon>
        <taxon>campanulids</taxon>
        <taxon>Asterales</taxon>
        <taxon>Asteraceae</taxon>
        <taxon>Asteroideae</taxon>
        <taxon>Anthemideae</taxon>
        <taxon>Anthemidinae</taxon>
        <taxon>Tanacetum</taxon>
    </lineage>
</organism>
<sequence>MKQPKRSCKFDNTCKLRELDKEITPTLKKAQEKDKIGSKRDKNGKHESSGIEIFHMSLDDDASCEHSQGDIKSKAFINSEIGQLALNKEK</sequence>
<proteinExistence type="predicted"/>
<accession>A0A6L2N648</accession>
<dbReference type="AlphaFoldDB" id="A0A6L2N648"/>
<evidence type="ECO:0000313" key="2">
    <source>
        <dbReference type="EMBL" id="GEU81691.1"/>
    </source>
</evidence>
<gene>
    <name evidence="2" type="ORF">Tci_053669</name>
</gene>
<dbReference type="EMBL" id="BKCJ010008336">
    <property type="protein sequence ID" value="GEU81691.1"/>
    <property type="molecule type" value="Genomic_DNA"/>
</dbReference>
<name>A0A6L2N648_TANCI</name>